<proteinExistence type="predicted"/>
<dbReference type="EMBL" id="AP019307">
    <property type="protein sequence ID" value="BBH17376.1"/>
    <property type="molecule type" value="Genomic_DNA"/>
</dbReference>
<dbReference type="AlphaFoldDB" id="A0A3G9IGC8"/>
<reference evidence="1 2" key="1">
    <citation type="submission" date="2018-11" db="EMBL/GenBank/DDBJ databases">
        <title>Complete genome sequence of Nocardioides baekrokdamisoli strain KCTC 39748.</title>
        <authorList>
            <person name="Kang S.W."/>
            <person name="Lee K.C."/>
            <person name="Kim K.K."/>
            <person name="Kim J.S."/>
            <person name="Kim D.S."/>
            <person name="Ko S.H."/>
            <person name="Yang S.H."/>
            <person name="Shin Y.K."/>
            <person name="Lee J.S."/>
        </authorList>
    </citation>
    <scope>NUCLEOTIDE SEQUENCE [LARGE SCALE GENOMIC DNA]</scope>
    <source>
        <strain evidence="1 2">KCTC 39748</strain>
    </source>
</reference>
<protein>
    <submittedName>
        <fullName evidence="1">Uncharacterized protein</fullName>
    </submittedName>
</protein>
<dbReference type="KEGG" id="nbe:Back2_16630"/>
<sequence length="135" mass="14741">MDKRTGAGKSRCEFLTFVPLLSVAAKAAENAHAAAELRRCGVRRAVAPHAVQYIGDVAEVGESYASLAEPFTLPAVLFQPELVAVNEDLTDLRLTITFNDSRVEKLTNQDLDLFHQKWAATWIGVELEPTASGDE</sequence>
<dbReference type="RefSeq" id="WP_125568489.1">
    <property type="nucleotide sequence ID" value="NZ_AP019307.1"/>
</dbReference>
<accession>A0A3G9IGC8</accession>
<evidence type="ECO:0000313" key="2">
    <source>
        <dbReference type="Proteomes" id="UP000271573"/>
    </source>
</evidence>
<keyword evidence="2" id="KW-1185">Reference proteome</keyword>
<evidence type="ECO:0000313" key="1">
    <source>
        <dbReference type="EMBL" id="BBH17376.1"/>
    </source>
</evidence>
<organism evidence="1 2">
    <name type="scientific">Nocardioides baekrokdamisoli</name>
    <dbReference type="NCBI Taxonomy" id="1804624"/>
    <lineage>
        <taxon>Bacteria</taxon>
        <taxon>Bacillati</taxon>
        <taxon>Actinomycetota</taxon>
        <taxon>Actinomycetes</taxon>
        <taxon>Propionibacteriales</taxon>
        <taxon>Nocardioidaceae</taxon>
        <taxon>Nocardioides</taxon>
    </lineage>
</organism>
<name>A0A3G9IGC8_9ACTN</name>
<gene>
    <name evidence="1" type="ORF">Back2_16630</name>
</gene>
<dbReference type="Proteomes" id="UP000271573">
    <property type="component" value="Chromosome"/>
</dbReference>